<evidence type="ECO:0000259" key="10">
    <source>
        <dbReference type="Pfam" id="PF01618"/>
    </source>
</evidence>
<dbReference type="PANTHER" id="PTHR30625">
    <property type="entry name" value="PROTEIN TOLQ"/>
    <property type="match status" value="1"/>
</dbReference>
<evidence type="ECO:0000256" key="3">
    <source>
        <dbReference type="ARBA" id="ARBA00022475"/>
    </source>
</evidence>
<keyword evidence="4 9" id="KW-0812">Transmembrane</keyword>
<accession>A0ABV1CVW8</accession>
<keyword evidence="3" id="KW-1003">Cell membrane</keyword>
<dbReference type="InterPro" id="IPR050790">
    <property type="entry name" value="ExbB/TolQ_transport"/>
</dbReference>
<sequence length="204" mass="22368">MEAILQGFQLFQAGGPVMYLLLACSLFVGYIGIERAIFYGDMDAGKAFAEQFYTQMKLRRYDQAQRLAMDGRGGLPLILQDVFQHQAGPDVKAFVEMQSGIFVAKLRRRLYYLSVIVTMAPLLGLLGTISGMIRSFSILNVQSGQAVAITGGVGEALIATAFGLCVAILALAVHSYFTQRLDRIITDMEMCFFALETMPVKAGQ</sequence>
<keyword evidence="2 8" id="KW-0813">Transport</keyword>
<feature type="transmembrane region" description="Helical" evidence="9">
    <location>
        <begin position="156"/>
        <end position="177"/>
    </location>
</feature>
<feature type="domain" description="MotA/TolQ/ExbB proton channel" evidence="10">
    <location>
        <begin position="88"/>
        <end position="190"/>
    </location>
</feature>
<evidence type="ECO:0000256" key="5">
    <source>
        <dbReference type="ARBA" id="ARBA00022927"/>
    </source>
</evidence>
<dbReference type="RefSeq" id="WP_349173516.1">
    <property type="nucleotide sequence ID" value="NZ_JBBMEU010000028.1"/>
</dbReference>
<gene>
    <name evidence="11" type="ORF">WMO23_06025</name>
</gene>
<comment type="subcellular location">
    <subcellularLocation>
        <location evidence="1">Cell membrane</location>
        <topology evidence="1">Multi-pass membrane protein</topology>
    </subcellularLocation>
    <subcellularLocation>
        <location evidence="8">Membrane</location>
        <topology evidence="8">Multi-pass membrane protein</topology>
    </subcellularLocation>
</comment>
<reference evidence="11 12" key="1">
    <citation type="submission" date="2024-03" db="EMBL/GenBank/DDBJ databases">
        <title>Human intestinal bacterial collection.</title>
        <authorList>
            <person name="Pauvert C."/>
            <person name="Hitch T.C.A."/>
            <person name="Clavel T."/>
        </authorList>
    </citation>
    <scope>NUCLEOTIDE SEQUENCE [LARGE SCALE GENOMIC DNA]</scope>
    <source>
        <strain evidence="11 12">CLA-AA-H81</strain>
    </source>
</reference>
<evidence type="ECO:0000256" key="7">
    <source>
        <dbReference type="ARBA" id="ARBA00023136"/>
    </source>
</evidence>
<evidence type="ECO:0000256" key="4">
    <source>
        <dbReference type="ARBA" id="ARBA00022692"/>
    </source>
</evidence>
<feature type="transmembrane region" description="Helical" evidence="9">
    <location>
        <begin position="110"/>
        <end position="136"/>
    </location>
</feature>
<keyword evidence="6 9" id="KW-1133">Transmembrane helix</keyword>
<protein>
    <submittedName>
        <fullName evidence="11">MotA/TolQ/ExbB proton channel family protein</fullName>
    </submittedName>
</protein>
<dbReference type="PANTHER" id="PTHR30625:SF15">
    <property type="entry name" value="BIOPOLYMER TRANSPORT PROTEIN EXBB"/>
    <property type="match status" value="1"/>
</dbReference>
<keyword evidence="12" id="KW-1185">Reference proteome</keyword>
<organism evidence="11 12">
    <name type="scientific">Megasphaera intestinihominis</name>
    <dbReference type="NCBI Taxonomy" id="3133159"/>
    <lineage>
        <taxon>Bacteria</taxon>
        <taxon>Bacillati</taxon>
        <taxon>Bacillota</taxon>
        <taxon>Negativicutes</taxon>
        <taxon>Veillonellales</taxon>
        <taxon>Veillonellaceae</taxon>
        <taxon>Megasphaera</taxon>
    </lineage>
</organism>
<dbReference type="Proteomes" id="UP001433088">
    <property type="component" value="Unassembled WGS sequence"/>
</dbReference>
<comment type="similarity">
    <text evidence="8">Belongs to the exbB/tolQ family.</text>
</comment>
<keyword evidence="5 8" id="KW-0653">Protein transport</keyword>
<evidence type="ECO:0000256" key="8">
    <source>
        <dbReference type="RuleBase" id="RU004057"/>
    </source>
</evidence>
<feature type="transmembrane region" description="Helical" evidence="9">
    <location>
        <begin position="16"/>
        <end position="33"/>
    </location>
</feature>
<name>A0ABV1CVW8_9FIRM</name>
<dbReference type="InterPro" id="IPR002898">
    <property type="entry name" value="MotA_ExbB_proton_chnl"/>
</dbReference>
<proteinExistence type="inferred from homology"/>
<keyword evidence="7 9" id="KW-0472">Membrane</keyword>
<evidence type="ECO:0000256" key="6">
    <source>
        <dbReference type="ARBA" id="ARBA00022989"/>
    </source>
</evidence>
<comment type="caution">
    <text evidence="11">The sequence shown here is derived from an EMBL/GenBank/DDBJ whole genome shotgun (WGS) entry which is preliminary data.</text>
</comment>
<evidence type="ECO:0000256" key="1">
    <source>
        <dbReference type="ARBA" id="ARBA00004651"/>
    </source>
</evidence>
<evidence type="ECO:0000313" key="12">
    <source>
        <dbReference type="Proteomes" id="UP001433088"/>
    </source>
</evidence>
<dbReference type="Pfam" id="PF01618">
    <property type="entry name" value="MotA_ExbB"/>
    <property type="match status" value="1"/>
</dbReference>
<dbReference type="EMBL" id="JBBMEU010000028">
    <property type="protein sequence ID" value="MEQ2422289.1"/>
    <property type="molecule type" value="Genomic_DNA"/>
</dbReference>
<evidence type="ECO:0000256" key="9">
    <source>
        <dbReference type="SAM" id="Phobius"/>
    </source>
</evidence>
<evidence type="ECO:0000313" key="11">
    <source>
        <dbReference type="EMBL" id="MEQ2422289.1"/>
    </source>
</evidence>
<evidence type="ECO:0000256" key="2">
    <source>
        <dbReference type="ARBA" id="ARBA00022448"/>
    </source>
</evidence>